<name>A0A0D5ZCB2_PAEPS</name>
<accession>A0A0D5ZCB2</accession>
<keyword evidence="1" id="KW-0614">Plasmid</keyword>
<protein>
    <submittedName>
        <fullName evidence="1">Uncharacterized protein</fullName>
    </submittedName>
</protein>
<dbReference type="PATRIC" id="fig|886882.15.peg.5747"/>
<dbReference type="KEGG" id="ppm:PPSC2_27170"/>
<evidence type="ECO:0000313" key="2">
    <source>
        <dbReference type="Proteomes" id="UP000006868"/>
    </source>
</evidence>
<dbReference type="HOGENOM" id="CLU_1480659_0_0_9"/>
<dbReference type="RefSeq" id="WP_043886170.1">
    <property type="nucleotide sequence ID" value="NC_014628.2"/>
</dbReference>
<gene>
    <name evidence="1" type="ORF">PPSC2_27170</name>
</gene>
<geneLocation type="plasmid" evidence="1 2">
    <name>pSC2</name>
</geneLocation>
<dbReference type="EMBL" id="CP002214">
    <property type="protein sequence ID" value="AKA44375.1"/>
    <property type="molecule type" value="Genomic_DNA"/>
</dbReference>
<dbReference type="AlphaFoldDB" id="A0A0D5ZCB2"/>
<dbReference type="Proteomes" id="UP000006868">
    <property type="component" value="Plasmid pSC2"/>
</dbReference>
<organism evidence="1 2">
    <name type="scientific">Paenibacillus polymyxa (strain SC2)</name>
    <name type="common">Bacillus polymyxa</name>
    <dbReference type="NCBI Taxonomy" id="886882"/>
    <lineage>
        <taxon>Bacteria</taxon>
        <taxon>Bacillati</taxon>
        <taxon>Bacillota</taxon>
        <taxon>Bacilli</taxon>
        <taxon>Bacillales</taxon>
        <taxon>Paenibacillaceae</taxon>
        <taxon>Paenibacillus</taxon>
    </lineage>
</organism>
<reference evidence="1 2" key="1">
    <citation type="journal article" date="2011" name="J. Bacteriol.">
        <title>Complete genome sequence of Paenibacillus polymyxa SC2, a strain of plant growth-promoting Rhizobacterium with broad-spectrum antimicrobial activity.</title>
        <authorList>
            <person name="Ma M."/>
            <person name="Wang C."/>
            <person name="Ding Y."/>
            <person name="Li L."/>
            <person name="Shen D."/>
            <person name="Jiang X."/>
            <person name="Guan D."/>
            <person name="Cao F."/>
            <person name="Chen H."/>
            <person name="Feng R."/>
            <person name="Wang X."/>
            <person name="Ge Y."/>
            <person name="Yao L."/>
            <person name="Bing X."/>
            <person name="Yang X."/>
            <person name="Li J."/>
            <person name="Du B."/>
        </authorList>
    </citation>
    <scope>NUCLEOTIDE SEQUENCE [LARGE SCALE GENOMIC DNA]</scope>
    <source>
        <strain evidence="1 2">SC2</strain>
        <plasmid evidence="2">pSC2</plasmid>
    </source>
</reference>
<sequence length="182" mass="21248">MKAKTIPTSLTCTVCGDVKTIHRIIGRQREVDHIKHLYCHKCYCRTAHMEKHKHWAYLEKLRYTKDFNLNKSLKRANYICNKIVDDKGEVVGLTLHLSERRSRLLVTYEEVLSLIDDGMVFDNVEYDPSSETYCLIADREDIHYTQLSHKCYAVSPDMIDRLGDYFCGNLFADTSNEERACM</sequence>
<proteinExistence type="predicted"/>
<evidence type="ECO:0000313" key="1">
    <source>
        <dbReference type="EMBL" id="AKA44375.1"/>
    </source>
</evidence>